<reference evidence="1 2" key="1">
    <citation type="journal article" date="2008" name="Nature">
        <title>The genome of Laccaria bicolor provides insights into mycorrhizal symbiosis.</title>
        <authorList>
            <person name="Martin F."/>
            <person name="Aerts A."/>
            <person name="Ahren D."/>
            <person name="Brun A."/>
            <person name="Danchin E.G.J."/>
            <person name="Duchaussoy F."/>
            <person name="Gibon J."/>
            <person name="Kohler A."/>
            <person name="Lindquist E."/>
            <person name="Pereda V."/>
            <person name="Salamov A."/>
            <person name="Shapiro H.J."/>
            <person name="Wuyts J."/>
            <person name="Blaudez D."/>
            <person name="Buee M."/>
            <person name="Brokstein P."/>
            <person name="Canbaeck B."/>
            <person name="Cohen D."/>
            <person name="Courty P.E."/>
            <person name="Coutinho P.M."/>
            <person name="Delaruelle C."/>
            <person name="Detter J.C."/>
            <person name="Deveau A."/>
            <person name="DiFazio S."/>
            <person name="Duplessis S."/>
            <person name="Fraissinet-Tachet L."/>
            <person name="Lucic E."/>
            <person name="Frey-Klett P."/>
            <person name="Fourrey C."/>
            <person name="Feussner I."/>
            <person name="Gay G."/>
            <person name="Grimwood J."/>
            <person name="Hoegger P.J."/>
            <person name="Jain P."/>
            <person name="Kilaru S."/>
            <person name="Labbe J."/>
            <person name="Lin Y.C."/>
            <person name="Legue V."/>
            <person name="Le Tacon F."/>
            <person name="Marmeisse R."/>
            <person name="Melayah D."/>
            <person name="Montanini B."/>
            <person name="Muratet M."/>
            <person name="Nehls U."/>
            <person name="Niculita-Hirzel H."/>
            <person name="Oudot-Le Secq M.P."/>
            <person name="Peter M."/>
            <person name="Quesneville H."/>
            <person name="Rajashekar B."/>
            <person name="Reich M."/>
            <person name="Rouhier N."/>
            <person name="Schmutz J."/>
            <person name="Yin T."/>
            <person name="Chalot M."/>
            <person name="Henrissat B."/>
            <person name="Kuees U."/>
            <person name="Lucas S."/>
            <person name="Van de Peer Y."/>
            <person name="Podila G.K."/>
            <person name="Polle A."/>
            <person name="Pukkila P.J."/>
            <person name="Richardson P.M."/>
            <person name="Rouze P."/>
            <person name="Sanders I.R."/>
            <person name="Stajich J.E."/>
            <person name="Tunlid A."/>
            <person name="Tuskan G."/>
            <person name="Grigoriev I.V."/>
        </authorList>
    </citation>
    <scope>NUCLEOTIDE SEQUENCE [LARGE SCALE GENOMIC DNA]</scope>
    <source>
        <strain evidence="2">S238N-H82 / ATCC MYA-4686</strain>
    </source>
</reference>
<dbReference type="InParanoid" id="B0D130"/>
<dbReference type="Gene3D" id="3.40.50.11350">
    <property type="match status" value="1"/>
</dbReference>
<name>B0D130_LACBS</name>
<dbReference type="EMBL" id="DS547095">
    <property type="protein sequence ID" value="EDR11930.1"/>
    <property type="molecule type" value="Genomic_DNA"/>
</dbReference>
<dbReference type="Proteomes" id="UP000001194">
    <property type="component" value="Unassembled WGS sequence"/>
</dbReference>
<dbReference type="HOGENOM" id="CLU_032339_0_0_1"/>
<accession>B0D130</accession>
<proteinExistence type="predicted"/>
<evidence type="ECO:0000313" key="2">
    <source>
        <dbReference type="Proteomes" id="UP000001194"/>
    </source>
</evidence>
<dbReference type="GeneID" id="6073546"/>
<sequence length="490" mass="55085">MHFPAPRGLGKYLTALLLFGGFGSLLVSKPLYRHFRRERVPEADLHAQFPLEATIDSPPFCLPEPPSAPELDPWDASHVVVGPPTKHFRGTRPDCASLVEIKACTDNLLKDKRYITTWSNAGFTNQFMGYVNMIYLGMISDRIPIISPFVPDHHISRDAGILTFGEVFNLTHLRSALRTPLLEWADVKDVAPSSSKDPYSNENVEELGCWSTRAINDAEPIRAENVVHHLGVDVSYTRVPLFTRQYPSSTYDAHTTFDKLSALIYPNNPIAPLDSYPNMVPSRLGSDAPPEDQLSCFDLLYYLTSGADEYEWRFAWSPAWRFVGRYVVFNEPLVKLGKEYLRLAIHNGEDAGNEEEIPPFIAVHMRRGDFGRECPDRPEDCLVPLDRFVGAVEDVQRELQEKHGVHVPLVYATSDETDSEFWAKVSGLGWRYVNHTAAQTVERLGEWHGPLVDIVAQSLAIGFVGTLDSTFSLVSAKRVVDWNDGVSRMV</sequence>
<evidence type="ECO:0000313" key="1">
    <source>
        <dbReference type="EMBL" id="EDR11930.1"/>
    </source>
</evidence>
<dbReference type="STRING" id="486041.B0D130"/>
<dbReference type="RefSeq" id="XP_001877827.1">
    <property type="nucleotide sequence ID" value="XM_001877792.1"/>
</dbReference>
<dbReference type="OrthoDB" id="423313at2759"/>
<gene>
    <name evidence="1" type="ORF">LACBIDRAFT_313892</name>
</gene>
<keyword evidence="2" id="KW-1185">Reference proteome</keyword>
<dbReference type="AlphaFoldDB" id="B0D130"/>
<protein>
    <submittedName>
        <fullName evidence="1">Predicted protein</fullName>
    </submittedName>
</protein>
<dbReference type="KEGG" id="lbc:LACBIDRAFT_313892"/>
<organism evidence="2">
    <name type="scientific">Laccaria bicolor (strain S238N-H82 / ATCC MYA-4686)</name>
    <name type="common">Bicoloured deceiver</name>
    <name type="synonym">Laccaria laccata var. bicolor</name>
    <dbReference type="NCBI Taxonomy" id="486041"/>
    <lineage>
        <taxon>Eukaryota</taxon>
        <taxon>Fungi</taxon>
        <taxon>Dikarya</taxon>
        <taxon>Basidiomycota</taxon>
        <taxon>Agaricomycotina</taxon>
        <taxon>Agaricomycetes</taxon>
        <taxon>Agaricomycetidae</taxon>
        <taxon>Agaricales</taxon>
        <taxon>Agaricineae</taxon>
        <taxon>Hydnangiaceae</taxon>
        <taxon>Laccaria</taxon>
    </lineage>
</organism>
<dbReference type="CDD" id="cd11296">
    <property type="entry name" value="O-FucT_like"/>
    <property type="match status" value="1"/>
</dbReference>